<keyword evidence="14 18" id="KW-0472">Membrane</keyword>
<evidence type="ECO:0000259" key="19">
    <source>
        <dbReference type="PROSITE" id="PS50011"/>
    </source>
</evidence>
<evidence type="ECO:0000256" key="8">
    <source>
        <dbReference type="ARBA" id="ARBA00022729"/>
    </source>
</evidence>
<evidence type="ECO:0000256" key="10">
    <source>
        <dbReference type="ARBA" id="ARBA00022741"/>
    </source>
</evidence>
<dbReference type="SUPFAM" id="SSF49899">
    <property type="entry name" value="Concanavalin A-like lectins/glucanases"/>
    <property type="match status" value="2"/>
</dbReference>
<keyword evidence="5" id="KW-0723">Serine/threonine-protein kinase</keyword>
<dbReference type="GO" id="GO:0005524">
    <property type="term" value="F:ATP binding"/>
    <property type="evidence" value="ECO:0007669"/>
    <property type="project" value="UniProtKB-KW"/>
</dbReference>
<dbReference type="GO" id="GO:0004674">
    <property type="term" value="F:protein serine/threonine kinase activity"/>
    <property type="evidence" value="ECO:0007669"/>
    <property type="project" value="UniProtKB-KW"/>
</dbReference>
<comment type="similarity">
    <text evidence="2">In the N-terminal section; belongs to the leguminous lectin family.</text>
</comment>
<dbReference type="GO" id="GO:0030246">
    <property type="term" value="F:carbohydrate binding"/>
    <property type="evidence" value="ECO:0007669"/>
    <property type="project" value="UniProtKB-KW"/>
</dbReference>
<keyword evidence="15" id="KW-0675">Receptor</keyword>
<evidence type="ECO:0000256" key="17">
    <source>
        <dbReference type="ARBA" id="ARBA00048679"/>
    </source>
</evidence>
<dbReference type="CDD" id="cd06899">
    <property type="entry name" value="lectin_legume_LecRK_Arcelin_ConA"/>
    <property type="match status" value="1"/>
</dbReference>
<keyword evidence="21" id="KW-1185">Reference proteome</keyword>
<feature type="non-terminal residue" evidence="20">
    <location>
        <position position="1"/>
    </location>
</feature>
<dbReference type="FunFam" id="1.10.510.10:FF:000108">
    <property type="entry name" value="L-type lectin-domain containing receptor kinase S.4"/>
    <property type="match status" value="1"/>
</dbReference>
<gene>
    <name evidence="20" type="ORF">ILEXP_LOCUS41707</name>
</gene>
<dbReference type="Pfam" id="PF00069">
    <property type="entry name" value="Pkinase"/>
    <property type="match status" value="1"/>
</dbReference>
<keyword evidence="12" id="KW-0067">ATP-binding</keyword>
<evidence type="ECO:0000256" key="18">
    <source>
        <dbReference type="SAM" id="Phobius"/>
    </source>
</evidence>
<dbReference type="GO" id="GO:0051707">
    <property type="term" value="P:response to other organism"/>
    <property type="evidence" value="ECO:0007669"/>
    <property type="project" value="UniProtKB-ARBA"/>
</dbReference>
<evidence type="ECO:0000256" key="3">
    <source>
        <dbReference type="ARBA" id="ARBA00010217"/>
    </source>
</evidence>
<dbReference type="EMBL" id="CAUOFW020005906">
    <property type="protein sequence ID" value="CAK9172079.1"/>
    <property type="molecule type" value="Genomic_DNA"/>
</dbReference>
<evidence type="ECO:0000256" key="1">
    <source>
        <dbReference type="ARBA" id="ARBA00004479"/>
    </source>
</evidence>
<comment type="similarity">
    <text evidence="3">In the C-terminal section; belongs to the protein kinase superfamily. Ser/Thr protein kinase family.</text>
</comment>
<evidence type="ECO:0000256" key="16">
    <source>
        <dbReference type="ARBA" id="ARBA00047899"/>
    </source>
</evidence>
<evidence type="ECO:0000256" key="13">
    <source>
        <dbReference type="ARBA" id="ARBA00022989"/>
    </source>
</evidence>
<dbReference type="PANTHER" id="PTHR27007">
    <property type="match status" value="1"/>
</dbReference>
<organism evidence="20 21">
    <name type="scientific">Ilex paraguariensis</name>
    <name type="common">yerba mate</name>
    <dbReference type="NCBI Taxonomy" id="185542"/>
    <lineage>
        <taxon>Eukaryota</taxon>
        <taxon>Viridiplantae</taxon>
        <taxon>Streptophyta</taxon>
        <taxon>Embryophyta</taxon>
        <taxon>Tracheophyta</taxon>
        <taxon>Spermatophyta</taxon>
        <taxon>Magnoliopsida</taxon>
        <taxon>eudicotyledons</taxon>
        <taxon>Gunneridae</taxon>
        <taxon>Pentapetalae</taxon>
        <taxon>asterids</taxon>
        <taxon>campanulids</taxon>
        <taxon>Aquifoliales</taxon>
        <taxon>Aquifoliaceae</taxon>
        <taxon>Ilex</taxon>
    </lineage>
</organism>
<dbReference type="InterPro" id="IPR000719">
    <property type="entry name" value="Prot_kinase_dom"/>
</dbReference>
<dbReference type="PROSITE" id="PS00108">
    <property type="entry name" value="PROTEIN_KINASE_ST"/>
    <property type="match status" value="1"/>
</dbReference>
<dbReference type="AlphaFoldDB" id="A0ABC8TZ51"/>
<feature type="domain" description="Protein kinase" evidence="19">
    <location>
        <begin position="285"/>
        <end position="536"/>
    </location>
</feature>
<evidence type="ECO:0000256" key="12">
    <source>
        <dbReference type="ARBA" id="ARBA00022840"/>
    </source>
</evidence>
<dbReference type="Pfam" id="PF07714">
    <property type="entry name" value="PK_Tyr_Ser-Thr"/>
    <property type="match status" value="1"/>
</dbReference>
<evidence type="ECO:0000256" key="5">
    <source>
        <dbReference type="ARBA" id="ARBA00022527"/>
    </source>
</evidence>
<dbReference type="InterPro" id="IPR001245">
    <property type="entry name" value="Ser-Thr/Tyr_kinase_cat_dom"/>
</dbReference>
<keyword evidence="7 18" id="KW-0812">Transmembrane</keyword>
<dbReference type="InterPro" id="IPR013320">
    <property type="entry name" value="ConA-like_dom_sf"/>
</dbReference>
<keyword evidence="13 18" id="KW-1133">Transmembrane helix</keyword>
<dbReference type="EC" id="2.7.11.1" evidence="4"/>
<keyword evidence="10" id="KW-0547">Nucleotide-binding</keyword>
<feature type="transmembrane region" description="Helical" evidence="18">
    <location>
        <begin position="226"/>
        <end position="251"/>
    </location>
</feature>
<dbReference type="Gene3D" id="2.60.120.200">
    <property type="match status" value="1"/>
</dbReference>
<dbReference type="InterPro" id="IPR050528">
    <property type="entry name" value="L-type_Lectin-RKs"/>
</dbReference>
<dbReference type="SUPFAM" id="SSF56112">
    <property type="entry name" value="Protein kinase-like (PK-like)"/>
    <property type="match status" value="1"/>
</dbReference>
<dbReference type="Gene3D" id="3.30.200.20">
    <property type="entry name" value="Phosphorylase Kinase, domain 1"/>
    <property type="match status" value="1"/>
</dbReference>
<keyword evidence="8" id="KW-0732">Signal</keyword>
<dbReference type="GO" id="GO:0016020">
    <property type="term" value="C:membrane"/>
    <property type="evidence" value="ECO:0007669"/>
    <property type="project" value="UniProtKB-SubCell"/>
</dbReference>
<evidence type="ECO:0000256" key="14">
    <source>
        <dbReference type="ARBA" id="ARBA00023136"/>
    </source>
</evidence>
<dbReference type="InterPro" id="IPR001220">
    <property type="entry name" value="Legume_lectin_dom"/>
</dbReference>
<accession>A0ABC8TZ51</accession>
<evidence type="ECO:0000256" key="11">
    <source>
        <dbReference type="ARBA" id="ARBA00022777"/>
    </source>
</evidence>
<protein>
    <recommendedName>
        <fullName evidence="4">non-specific serine/threonine protein kinase</fullName>
        <ecNumber evidence="4">2.7.11.1</ecNumber>
    </recommendedName>
</protein>
<proteinExistence type="inferred from homology"/>
<comment type="subcellular location">
    <subcellularLocation>
        <location evidence="1">Membrane</location>
        <topology evidence="1">Single-pass type I membrane protein</topology>
    </subcellularLocation>
</comment>
<comment type="catalytic activity">
    <reaction evidence="16">
        <text>L-threonyl-[protein] + ATP = O-phospho-L-threonyl-[protein] + ADP + H(+)</text>
        <dbReference type="Rhea" id="RHEA:46608"/>
        <dbReference type="Rhea" id="RHEA-COMP:11060"/>
        <dbReference type="Rhea" id="RHEA-COMP:11605"/>
        <dbReference type="ChEBI" id="CHEBI:15378"/>
        <dbReference type="ChEBI" id="CHEBI:30013"/>
        <dbReference type="ChEBI" id="CHEBI:30616"/>
        <dbReference type="ChEBI" id="CHEBI:61977"/>
        <dbReference type="ChEBI" id="CHEBI:456216"/>
        <dbReference type="EC" id="2.7.11.1"/>
    </reaction>
</comment>
<dbReference type="InterPro" id="IPR008271">
    <property type="entry name" value="Ser/Thr_kinase_AS"/>
</dbReference>
<evidence type="ECO:0000313" key="20">
    <source>
        <dbReference type="EMBL" id="CAK9172079.1"/>
    </source>
</evidence>
<name>A0ABC8TZ51_9AQUA</name>
<dbReference type="Gene3D" id="1.10.510.10">
    <property type="entry name" value="Transferase(Phosphotransferase) domain 1"/>
    <property type="match status" value="1"/>
</dbReference>
<comment type="caution">
    <text evidence="20">The sequence shown here is derived from an EMBL/GenBank/DDBJ whole genome shotgun (WGS) entry which is preliminary data.</text>
</comment>
<evidence type="ECO:0000256" key="2">
    <source>
        <dbReference type="ARBA" id="ARBA00008536"/>
    </source>
</evidence>
<evidence type="ECO:0000256" key="7">
    <source>
        <dbReference type="ARBA" id="ARBA00022692"/>
    </source>
</evidence>
<evidence type="ECO:0000256" key="9">
    <source>
        <dbReference type="ARBA" id="ARBA00022734"/>
    </source>
</evidence>
<dbReference type="Pfam" id="PF00139">
    <property type="entry name" value="Lectin_legB"/>
    <property type="match status" value="1"/>
</dbReference>
<dbReference type="PROSITE" id="PS50011">
    <property type="entry name" value="PROTEIN_KINASE_DOM"/>
    <property type="match status" value="1"/>
</dbReference>
<sequence>SVLYSVPLSFKNSSKGNASSFSTMFVFSIVPEFQSPNRGFGMSFSIIPTKGVPGAESPSKLYGLLNKTVDGDPKNHAIAVEFGTSQLADFGDTNDNHVALRVNSIKSTESTPAGYFTNGEFRNLNLASGEPIQAWVDYDGTVKQLNVTISPLNINKPDHPLVSTRIDLSPVFLDEMFVGFIAVVGANQSQYVLGWSFQLNGKAKKLDLSRLPTIPLGKKSRKREMILAFGYSFLGVFLLSLTIFAIFFLIIRRKAKLTEILEDWEVQYGPHRFLYKDLFVATKGFRENELLGRGGFGRVYRGVLPVSNMQVGVKRISHDSRQGMREFVAEIATIGRLRHPNLVRLLGYCRQKEATLNWNKRFKIIKDVASGLSYLHEEWVEVIIHRDIKASNVLLDGDFNGKLGDFGLARCSHRDKDSHTTDLAGTLGYIAPELTKHGKATTSTDMFAFGTFCLEVACGRRPVDSKAPSKEVILVDWVLDCLIGGKLLKMADPKLKNEFEVEEMLLVLKVGLLCSHPVAAVRPSISQVLLYLKGYAPVPENLDALLSTHELDAIMLNHSVYETKHSTPLVTVTEELTGR</sequence>
<keyword evidence="6" id="KW-0808">Transferase</keyword>
<dbReference type="SMART" id="SM00220">
    <property type="entry name" value="S_TKc"/>
    <property type="match status" value="1"/>
</dbReference>
<reference evidence="20 21" key="1">
    <citation type="submission" date="2024-02" db="EMBL/GenBank/DDBJ databases">
        <authorList>
            <person name="Vignale AGUSTIN F."/>
            <person name="Sosa J E."/>
            <person name="Modenutti C."/>
        </authorList>
    </citation>
    <scope>NUCLEOTIDE SEQUENCE [LARGE SCALE GENOMIC DNA]</scope>
</reference>
<comment type="catalytic activity">
    <reaction evidence="17">
        <text>L-seryl-[protein] + ATP = O-phospho-L-seryl-[protein] + ADP + H(+)</text>
        <dbReference type="Rhea" id="RHEA:17989"/>
        <dbReference type="Rhea" id="RHEA-COMP:9863"/>
        <dbReference type="Rhea" id="RHEA-COMP:11604"/>
        <dbReference type="ChEBI" id="CHEBI:15378"/>
        <dbReference type="ChEBI" id="CHEBI:29999"/>
        <dbReference type="ChEBI" id="CHEBI:30616"/>
        <dbReference type="ChEBI" id="CHEBI:83421"/>
        <dbReference type="ChEBI" id="CHEBI:456216"/>
        <dbReference type="EC" id="2.7.11.1"/>
    </reaction>
</comment>
<evidence type="ECO:0000313" key="21">
    <source>
        <dbReference type="Proteomes" id="UP001642360"/>
    </source>
</evidence>
<dbReference type="InterPro" id="IPR011009">
    <property type="entry name" value="Kinase-like_dom_sf"/>
</dbReference>
<keyword evidence="11" id="KW-0418">Kinase</keyword>
<evidence type="ECO:0000256" key="4">
    <source>
        <dbReference type="ARBA" id="ARBA00012513"/>
    </source>
</evidence>
<evidence type="ECO:0000256" key="6">
    <source>
        <dbReference type="ARBA" id="ARBA00022679"/>
    </source>
</evidence>
<keyword evidence="9" id="KW-0430">Lectin</keyword>
<dbReference type="GO" id="GO:0006952">
    <property type="term" value="P:defense response"/>
    <property type="evidence" value="ECO:0007669"/>
    <property type="project" value="UniProtKB-ARBA"/>
</dbReference>
<evidence type="ECO:0000256" key="15">
    <source>
        <dbReference type="ARBA" id="ARBA00023170"/>
    </source>
</evidence>
<dbReference type="Proteomes" id="UP001642360">
    <property type="component" value="Unassembled WGS sequence"/>
</dbReference>